<organism evidence="1 2">
    <name type="scientific">Brassica cretica</name>
    <name type="common">Mustard</name>
    <dbReference type="NCBI Taxonomy" id="69181"/>
    <lineage>
        <taxon>Eukaryota</taxon>
        <taxon>Viridiplantae</taxon>
        <taxon>Streptophyta</taxon>
        <taxon>Embryophyta</taxon>
        <taxon>Tracheophyta</taxon>
        <taxon>Spermatophyta</taxon>
        <taxon>Magnoliopsida</taxon>
        <taxon>eudicotyledons</taxon>
        <taxon>Gunneridae</taxon>
        <taxon>Pentapetalae</taxon>
        <taxon>rosids</taxon>
        <taxon>malvids</taxon>
        <taxon>Brassicales</taxon>
        <taxon>Brassicaceae</taxon>
        <taxon>Brassiceae</taxon>
        <taxon>Brassica</taxon>
    </lineage>
</organism>
<dbReference type="AlphaFoldDB" id="A0A8S9S9E4"/>
<accession>A0A8S9S9E4</accession>
<dbReference type="Proteomes" id="UP000712600">
    <property type="component" value="Unassembled WGS sequence"/>
</dbReference>
<protein>
    <submittedName>
        <fullName evidence="1">Uncharacterized protein</fullName>
    </submittedName>
</protein>
<gene>
    <name evidence="1" type="ORF">F2Q69_00030936</name>
</gene>
<evidence type="ECO:0000313" key="2">
    <source>
        <dbReference type="Proteomes" id="UP000712600"/>
    </source>
</evidence>
<reference evidence="1" key="1">
    <citation type="submission" date="2019-12" db="EMBL/GenBank/DDBJ databases">
        <title>Genome sequencing and annotation of Brassica cretica.</title>
        <authorList>
            <person name="Studholme D.J."/>
            <person name="Sarris P."/>
        </authorList>
    </citation>
    <scope>NUCLEOTIDE SEQUENCE</scope>
    <source>
        <strain evidence="1">PFS-109/04</strain>
        <tissue evidence="1">Leaf</tissue>
    </source>
</reference>
<comment type="caution">
    <text evidence="1">The sequence shown here is derived from an EMBL/GenBank/DDBJ whole genome shotgun (WGS) entry which is preliminary data.</text>
</comment>
<dbReference type="EMBL" id="QGKX02000088">
    <property type="protein sequence ID" value="KAF3588812.1"/>
    <property type="molecule type" value="Genomic_DNA"/>
</dbReference>
<sequence>MWMCDVVATTQTSSHRSPSFCTGNYVMCNRTADIETLGSIYIHRDVPVILGVSIYSETRQRDGAAFLRCYPLDGLAVTTSSSVGVHKGKSSDSWSGA</sequence>
<name>A0A8S9S9E4_BRACR</name>
<evidence type="ECO:0000313" key="1">
    <source>
        <dbReference type="EMBL" id="KAF3588812.1"/>
    </source>
</evidence>
<proteinExistence type="predicted"/>